<dbReference type="Gene3D" id="3.40.250.10">
    <property type="entry name" value="Rhodanese-like domain"/>
    <property type="match status" value="1"/>
</dbReference>
<evidence type="ECO:0000313" key="10">
    <source>
        <dbReference type="Proteomes" id="UP000298058"/>
    </source>
</evidence>
<evidence type="ECO:0000256" key="3">
    <source>
        <dbReference type="ARBA" id="ARBA00022630"/>
    </source>
</evidence>
<evidence type="ECO:0000256" key="4">
    <source>
        <dbReference type="ARBA" id="ARBA00022827"/>
    </source>
</evidence>
<dbReference type="PANTHER" id="PTHR43429">
    <property type="entry name" value="PYRIDINE NUCLEOTIDE-DISULFIDE OXIDOREDUCTASE DOMAIN-CONTAINING"/>
    <property type="match status" value="1"/>
</dbReference>
<dbReference type="EMBL" id="RQHW01000016">
    <property type="protein sequence ID" value="TGN20198.1"/>
    <property type="molecule type" value="Genomic_DNA"/>
</dbReference>
<evidence type="ECO:0000256" key="6">
    <source>
        <dbReference type="ARBA" id="ARBA00023284"/>
    </source>
</evidence>
<comment type="caution">
    <text evidence="9">The sequence shown here is derived from an EMBL/GenBank/DDBJ whole genome shotgun (WGS) entry which is preliminary data.</text>
</comment>
<dbReference type="Pfam" id="PF07992">
    <property type="entry name" value="Pyr_redox_2"/>
    <property type="match status" value="1"/>
</dbReference>
<keyword evidence="3" id="KW-0285">Flavoprotein</keyword>
<evidence type="ECO:0000256" key="2">
    <source>
        <dbReference type="ARBA" id="ARBA00009130"/>
    </source>
</evidence>
<evidence type="ECO:0000256" key="5">
    <source>
        <dbReference type="ARBA" id="ARBA00023002"/>
    </source>
</evidence>
<evidence type="ECO:0000259" key="7">
    <source>
        <dbReference type="Pfam" id="PF02852"/>
    </source>
</evidence>
<dbReference type="InterPro" id="IPR023753">
    <property type="entry name" value="FAD/NAD-binding_dom"/>
</dbReference>
<accession>A0A4R9M678</accession>
<dbReference type="Gene3D" id="3.50.50.60">
    <property type="entry name" value="FAD/NAD(P)-binding domain"/>
    <property type="match status" value="2"/>
</dbReference>
<dbReference type="OrthoDB" id="9802028at2"/>
<dbReference type="PANTHER" id="PTHR43429:SF1">
    <property type="entry name" value="NAD(P)H SULFUR OXIDOREDUCTASE (COA-DEPENDENT)"/>
    <property type="match status" value="1"/>
</dbReference>
<keyword evidence="6" id="KW-0676">Redox-active center</keyword>
<dbReference type="PRINTS" id="PR00368">
    <property type="entry name" value="FADPNR"/>
</dbReference>
<dbReference type="InterPro" id="IPR016156">
    <property type="entry name" value="FAD/NAD-linked_Rdtase_dimer_sf"/>
</dbReference>
<dbReference type="PRINTS" id="PR00411">
    <property type="entry name" value="PNDRDTASEI"/>
</dbReference>
<sequence>MSNKTIIIVGGALAGPAAASRAREIDGKARIILLERNTRVSYALAGLSFHLSGEVKSLEELNREREDYFRQVYQIEVHTRTEVKRIDPKKKTLLVVSHGKEEILSYDRLIFATGASSIHPEGLPKVSNFRYFRTLDDLAAIKQSLKKGKKRILILGGGSMGLEALDGCVRGGAEVTLIEKEKHILPQFSENISKLVEEKLSKKAKLLTGVNRLEFITKNDSVTEVIADGKKIKCDFIVSAIGVYPRTELLKEAGVKLQQDGTILVNEFCQTNIPHIYACSICVSVPSPRGPVWIPQAAVSDKTAQVAGANAAGDSVKLGVFSASMQIRLPEWEVGRVGLTGKEALLEAGKNNLGKVLILAKDKEPYLPGSSEITLELFFHLKSGKLLGLEAVGTNIKSRLDAFAAAFTLNGTIVSLAQSDFAYTPAFGTARDALNIAATVALQIQKGQTKIVEPSELKRNRKDFFLLDVSLKKTKNKEFDDSIPLESLRTSVKELKTKLEASRKNKIAVISDSGRRGHLAFCILKENGMTAFNVIGGKKLYSLFGD</sequence>
<feature type="domain" description="FAD/NAD(P)-binding" evidence="8">
    <location>
        <begin position="5"/>
        <end position="283"/>
    </location>
</feature>
<keyword evidence="4" id="KW-0274">FAD</keyword>
<dbReference type="GO" id="GO:0016491">
    <property type="term" value="F:oxidoreductase activity"/>
    <property type="evidence" value="ECO:0007669"/>
    <property type="project" value="UniProtKB-KW"/>
</dbReference>
<gene>
    <name evidence="9" type="ORF">EHS15_05780</name>
</gene>
<keyword evidence="10" id="KW-1185">Reference proteome</keyword>
<name>A0A4R9M678_9LEPT</name>
<dbReference type="InterPro" id="IPR004099">
    <property type="entry name" value="Pyr_nucl-diS_OxRdtase_dimer"/>
</dbReference>
<organism evidence="9 10">
    <name type="scientific">Leptospira idonii</name>
    <dbReference type="NCBI Taxonomy" id="1193500"/>
    <lineage>
        <taxon>Bacteria</taxon>
        <taxon>Pseudomonadati</taxon>
        <taxon>Spirochaetota</taxon>
        <taxon>Spirochaetia</taxon>
        <taxon>Leptospirales</taxon>
        <taxon>Leptospiraceae</taxon>
        <taxon>Leptospira</taxon>
    </lineage>
</organism>
<comment type="similarity">
    <text evidence="2">Belongs to the class-III pyridine nucleotide-disulfide oxidoreductase family.</text>
</comment>
<proteinExistence type="inferred from homology"/>
<keyword evidence="5" id="KW-0560">Oxidoreductase</keyword>
<dbReference type="SUPFAM" id="SSF52821">
    <property type="entry name" value="Rhodanese/Cell cycle control phosphatase"/>
    <property type="match status" value="1"/>
</dbReference>
<comment type="cofactor">
    <cofactor evidence="1">
        <name>FAD</name>
        <dbReference type="ChEBI" id="CHEBI:57692"/>
    </cofactor>
</comment>
<dbReference type="SUPFAM" id="SSF51905">
    <property type="entry name" value="FAD/NAD(P)-binding domain"/>
    <property type="match status" value="1"/>
</dbReference>
<dbReference type="Proteomes" id="UP000298058">
    <property type="component" value="Unassembled WGS sequence"/>
</dbReference>
<dbReference type="SUPFAM" id="SSF55424">
    <property type="entry name" value="FAD/NAD-linked reductases, dimerisation (C-terminal) domain"/>
    <property type="match status" value="1"/>
</dbReference>
<evidence type="ECO:0008006" key="11">
    <source>
        <dbReference type="Google" id="ProtNLM"/>
    </source>
</evidence>
<evidence type="ECO:0000256" key="1">
    <source>
        <dbReference type="ARBA" id="ARBA00001974"/>
    </source>
</evidence>
<evidence type="ECO:0000313" key="9">
    <source>
        <dbReference type="EMBL" id="TGN20198.1"/>
    </source>
</evidence>
<dbReference type="RefSeq" id="WP_135759595.1">
    <property type="nucleotide sequence ID" value="NZ_RQHW01000016.1"/>
</dbReference>
<reference evidence="9" key="1">
    <citation type="journal article" date="2019" name="PLoS Negl. Trop. Dis.">
        <title>Revisiting the worldwide diversity of Leptospira species in the environment.</title>
        <authorList>
            <person name="Vincent A.T."/>
            <person name="Schiettekatte O."/>
            <person name="Bourhy P."/>
            <person name="Veyrier F.J."/>
            <person name="Picardeau M."/>
        </authorList>
    </citation>
    <scope>NUCLEOTIDE SEQUENCE [LARGE SCALE GENOMIC DNA]</scope>
    <source>
        <strain evidence="9">201300427</strain>
    </source>
</reference>
<dbReference type="Pfam" id="PF02852">
    <property type="entry name" value="Pyr_redox_dim"/>
    <property type="match status" value="1"/>
</dbReference>
<dbReference type="InterPro" id="IPR036873">
    <property type="entry name" value="Rhodanese-like_dom_sf"/>
</dbReference>
<protein>
    <recommendedName>
        <fullName evidence="11">Pyridine nucleotide-disulfide oxidoreductase</fullName>
    </recommendedName>
</protein>
<dbReference type="InterPro" id="IPR050260">
    <property type="entry name" value="FAD-bd_OxRdtase"/>
</dbReference>
<evidence type="ECO:0000259" key="8">
    <source>
        <dbReference type="Pfam" id="PF07992"/>
    </source>
</evidence>
<dbReference type="AlphaFoldDB" id="A0A4R9M678"/>
<feature type="domain" description="Pyridine nucleotide-disulphide oxidoreductase dimerisation" evidence="7">
    <location>
        <begin position="331"/>
        <end position="428"/>
    </location>
</feature>
<dbReference type="InterPro" id="IPR036188">
    <property type="entry name" value="FAD/NAD-bd_sf"/>
</dbReference>